<proteinExistence type="predicted"/>
<evidence type="ECO:0000313" key="3">
    <source>
        <dbReference type="Proteomes" id="UP001501115"/>
    </source>
</evidence>
<accession>A0ABP8FNA6</accession>
<evidence type="ECO:0000313" key="2">
    <source>
        <dbReference type="EMBL" id="GAA4307470.1"/>
    </source>
</evidence>
<gene>
    <name evidence="2" type="ORF">GCM10023086_26030</name>
</gene>
<dbReference type="Proteomes" id="UP001501115">
    <property type="component" value="Unassembled WGS sequence"/>
</dbReference>
<sequence length="70" mass="7337">MSGAAPRSGAERNYPLPHAGPDARFTKSLVTSVAGVLVGYGYPRLDASADRAALESALAAFLYTPLERSK</sequence>
<dbReference type="EMBL" id="BAABET010000003">
    <property type="protein sequence ID" value="GAA4307470.1"/>
    <property type="molecule type" value="Genomic_DNA"/>
</dbReference>
<evidence type="ECO:0000256" key="1">
    <source>
        <dbReference type="SAM" id="MobiDB-lite"/>
    </source>
</evidence>
<organism evidence="2 3">
    <name type="scientific">Streptomyces venetus</name>
    <dbReference type="NCBI Taxonomy" id="1701086"/>
    <lineage>
        <taxon>Bacteria</taxon>
        <taxon>Bacillati</taxon>
        <taxon>Actinomycetota</taxon>
        <taxon>Actinomycetes</taxon>
        <taxon>Kitasatosporales</taxon>
        <taxon>Streptomycetaceae</taxon>
        <taxon>Streptomyces</taxon>
    </lineage>
</organism>
<keyword evidence="3" id="KW-1185">Reference proteome</keyword>
<evidence type="ECO:0008006" key="4">
    <source>
        <dbReference type="Google" id="ProtNLM"/>
    </source>
</evidence>
<feature type="region of interest" description="Disordered" evidence="1">
    <location>
        <begin position="1"/>
        <end position="23"/>
    </location>
</feature>
<protein>
    <recommendedName>
        <fullName evidence="4">TetR family transcriptional regulator</fullName>
    </recommendedName>
</protein>
<name>A0ABP8FNA6_9ACTN</name>
<reference evidence="3" key="1">
    <citation type="journal article" date="2019" name="Int. J. Syst. Evol. Microbiol.">
        <title>The Global Catalogue of Microorganisms (GCM) 10K type strain sequencing project: providing services to taxonomists for standard genome sequencing and annotation.</title>
        <authorList>
            <consortium name="The Broad Institute Genomics Platform"/>
            <consortium name="The Broad Institute Genome Sequencing Center for Infectious Disease"/>
            <person name="Wu L."/>
            <person name="Ma J."/>
        </authorList>
    </citation>
    <scope>NUCLEOTIDE SEQUENCE [LARGE SCALE GENOMIC DNA]</scope>
    <source>
        <strain evidence="3">JCM 31290</strain>
    </source>
</reference>
<comment type="caution">
    <text evidence="2">The sequence shown here is derived from an EMBL/GenBank/DDBJ whole genome shotgun (WGS) entry which is preliminary data.</text>
</comment>